<dbReference type="GO" id="GO:0046872">
    <property type="term" value="F:metal ion binding"/>
    <property type="evidence" value="ECO:0007669"/>
    <property type="project" value="UniProtKB-KW"/>
</dbReference>
<dbReference type="PANTHER" id="PTHR30600">
    <property type="entry name" value="CYTOCHROME C PEROXIDASE-RELATED"/>
    <property type="match status" value="1"/>
</dbReference>
<keyword evidence="5 9" id="KW-0560">Oxidoreductase</keyword>
<dbReference type="InterPro" id="IPR009056">
    <property type="entry name" value="Cyt_c-like_dom"/>
</dbReference>
<dbReference type="EC" id="1.-.-.-" evidence="9"/>
<evidence type="ECO:0000256" key="6">
    <source>
        <dbReference type="ARBA" id="ARBA00023004"/>
    </source>
</evidence>
<dbReference type="GO" id="GO:0004130">
    <property type="term" value="F:cytochrome-c peroxidase activity"/>
    <property type="evidence" value="ECO:0007669"/>
    <property type="project" value="TreeGrafter"/>
</dbReference>
<dbReference type="PANTHER" id="PTHR30600:SF10">
    <property type="entry name" value="BLL6722 PROTEIN"/>
    <property type="match status" value="1"/>
</dbReference>
<dbReference type="InterPro" id="IPR036909">
    <property type="entry name" value="Cyt_c-like_dom_sf"/>
</dbReference>
<name>A0A1J5QNH6_9ZZZZ</name>
<evidence type="ECO:0000256" key="5">
    <source>
        <dbReference type="ARBA" id="ARBA00023002"/>
    </source>
</evidence>
<evidence type="ECO:0000256" key="7">
    <source>
        <dbReference type="SAM" id="MobiDB-lite"/>
    </source>
</evidence>
<dbReference type="GO" id="GO:0030313">
    <property type="term" value="C:cell envelope"/>
    <property type="evidence" value="ECO:0007669"/>
    <property type="project" value="UniProtKB-SubCell"/>
</dbReference>
<keyword evidence="2" id="KW-0349">Heme</keyword>
<feature type="region of interest" description="Disordered" evidence="7">
    <location>
        <begin position="287"/>
        <end position="318"/>
    </location>
</feature>
<dbReference type="Pfam" id="PF03150">
    <property type="entry name" value="CCP_MauG"/>
    <property type="match status" value="1"/>
</dbReference>
<reference evidence="9" key="1">
    <citation type="submission" date="2016-10" db="EMBL/GenBank/DDBJ databases">
        <title>Sequence of Gallionella enrichment culture.</title>
        <authorList>
            <person name="Poehlein A."/>
            <person name="Muehling M."/>
            <person name="Daniel R."/>
        </authorList>
    </citation>
    <scope>NUCLEOTIDE SEQUENCE</scope>
</reference>
<dbReference type="GO" id="GO:0020037">
    <property type="term" value="F:heme binding"/>
    <property type="evidence" value="ECO:0007669"/>
    <property type="project" value="InterPro"/>
</dbReference>
<keyword evidence="6" id="KW-0408">Iron</keyword>
<proteinExistence type="predicted"/>
<dbReference type="PROSITE" id="PS51007">
    <property type="entry name" value="CYTC"/>
    <property type="match status" value="1"/>
</dbReference>
<evidence type="ECO:0000256" key="4">
    <source>
        <dbReference type="ARBA" id="ARBA00022729"/>
    </source>
</evidence>
<feature type="compositionally biased region" description="Polar residues" evidence="7">
    <location>
        <begin position="301"/>
        <end position="318"/>
    </location>
</feature>
<organism evidence="9">
    <name type="scientific">mine drainage metagenome</name>
    <dbReference type="NCBI Taxonomy" id="410659"/>
    <lineage>
        <taxon>unclassified sequences</taxon>
        <taxon>metagenomes</taxon>
        <taxon>ecological metagenomes</taxon>
    </lineage>
</organism>
<dbReference type="InterPro" id="IPR051395">
    <property type="entry name" value="Cytochrome_c_Peroxidase/MauG"/>
</dbReference>
<evidence type="ECO:0000259" key="8">
    <source>
        <dbReference type="PROSITE" id="PS51007"/>
    </source>
</evidence>
<dbReference type="InterPro" id="IPR004852">
    <property type="entry name" value="Di-haem_cyt_c_peroxidsae"/>
</dbReference>
<dbReference type="SUPFAM" id="SSF46626">
    <property type="entry name" value="Cytochrome c"/>
    <property type="match status" value="2"/>
</dbReference>
<comment type="subcellular location">
    <subcellularLocation>
        <location evidence="1">Cell envelope</location>
    </subcellularLocation>
</comment>
<evidence type="ECO:0000256" key="2">
    <source>
        <dbReference type="ARBA" id="ARBA00022617"/>
    </source>
</evidence>
<sequence>MPQGGLFWDGRVNTLQQQAGGPLFNPVEMDAGTPRRVAAIIQRQPYAPQFQQLFGPSIFKSSHQVVAEALFAMSRYQIEDAEFHAFTSKYDAWLQGKARLSPQEMRGYLAFNDVNKGDCAACHLDKPTRDGLPPLFTDTQYEALGVPRNPRIPANRDPAYVDLGLCGPFRTDLKKQTQYCGMFLTPTLRNVARRPVYFHNGVYHSLEQVLDFYNLRDVQPQDIYPVGGDGKVDKFNDLPRQLRASVDTVDPPLNRKPGERPAMSAQDMRDIIAFLKTLNDGYAPANQGRAVSGRSSRIPMRSQTALVTQTSGLQRPTP</sequence>
<dbReference type="GO" id="GO:0009055">
    <property type="term" value="F:electron transfer activity"/>
    <property type="evidence" value="ECO:0007669"/>
    <property type="project" value="InterPro"/>
</dbReference>
<keyword evidence="3" id="KW-0479">Metal-binding</keyword>
<protein>
    <submittedName>
        <fullName evidence="9">Methylamine utilization protein MauG</fullName>
        <ecNumber evidence="9">1.-.-.-</ecNumber>
    </submittedName>
</protein>
<evidence type="ECO:0000313" key="9">
    <source>
        <dbReference type="EMBL" id="OIQ77525.1"/>
    </source>
</evidence>
<accession>A0A1J5QNH6</accession>
<dbReference type="EMBL" id="MLJW01001594">
    <property type="protein sequence ID" value="OIQ77525.1"/>
    <property type="molecule type" value="Genomic_DNA"/>
</dbReference>
<dbReference type="Gene3D" id="1.10.760.10">
    <property type="entry name" value="Cytochrome c-like domain"/>
    <property type="match status" value="2"/>
</dbReference>
<feature type="domain" description="Cytochrome c" evidence="8">
    <location>
        <begin position="102"/>
        <end position="279"/>
    </location>
</feature>
<evidence type="ECO:0000256" key="3">
    <source>
        <dbReference type="ARBA" id="ARBA00022723"/>
    </source>
</evidence>
<dbReference type="AlphaFoldDB" id="A0A1J5QNH6"/>
<gene>
    <name evidence="9" type="primary">mauG_5</name>
    <name evidence="9" type="ORF">GALL_407760</name>
</gene>
<comment type="caution">
    <text evidence="9">The sequence shown here is derived from an EMBL/GenBank/DDBJ whole genome shotgun (WGS) entry which is preliminary data.</text>
</comment>
<evidence type="ECO:0000256" key="1">
    <source>
        <dbReference type="ARBA" id="ARBA00004196"/>
    </source>
</evidence>
<keyword evidence="4" id="KW-0732">Signal</keyword>